<feature type="compositionally biased region" description="Basic and acidic residues" evidence="10">
    <location>
        <begin position="523"/>
        <end position="534"/>
    </location>
</feature>
<evidence type="ECO:0000256" key="9">
    <source>
        <dbReference type="RuleBase" id="RU010713"/>
    </source>
</evidence>
<keyword evidence="5 9" id="KW-1133">Transmembrane helix</keyword>
<comment type="similarity">
    <text evidence="9">Belongs to the pannexin family.</text>
</comment>
<gene>
    <name evidence="13" type="primary">EGR_00907</name>
    <name evidence="9" type="synonym">inx</name>
    <name evidence="11" type="ORF">EgrG_001000000</name>
</gene>
<reference evidence="11" key="2">
    <citation type="submission" date="2014-06" db="EMBL/GenBank/DDBJ databases">
        <authorList>
            <person name="Aslett M."/>
        </authorList>
    </citation>
    <scope>NUCLEOTIDE SEQUENCE</scope>
</reference>
<feature type="region of interest" description="Disordered" evidence="10">
    <location>
        <begin position="429"/>
        <end position="553"/>
    </location>
</feature>
<organism evidence="11">
    <name type="scientific">Echinococcus granulosus</name>
    <name type="common">Hydatid tapeworm</name>
    <dbReference type="NCBI Taxonomy" id="6210"/>
    <lineage>
        <taxon>Eukaryota</taxon>
        <taxon>Metazoa</taxon>
        <taxon>Spiralia</taxon>
        <taxon>Lophotrochozoa</taxon>
        <taxon>Platyhelminthes</taxon>
        <taxon>Cestoda</taxon>
        <taxon>Eucestoda</taxon>
        <taxon>Cyclophyllidea</taxon>
        <taxon>Taeniidae</taxon>
        <taxon>Echinococcus</taxon>
        <taxon>Echinococcus granulosus group</taxon>
    </lineage>
</organism>
<reference evidence="11 12" key="1">
    <citation type="journal article" date="2013" name="Nature">
        <title>The genomes of four tapeworm species reveal adaptations to parasitism.</title>
        <authorList>
            <person name="Tsai I.J."/>
            <person name="Zarowiecki M."/>
            <person name="Holroyd N."/>
            <person name="Garciarrubio A."/>
            <person name="Sanchez-Flores A."/>
            <person name="Brooks K.L."/>
            <person name="Tracey A."/>
            <person name="Bobes R.J."/>
            <person name="Fragoso G."/>
            <person name="Sciutto E."/>
            <person name="Aslett M."/>
            <person name="Beasley H."/>
            <person name="Bennett H.M."/>
            <person name="Cai J."/>
            <person name="Camicia F."/>
            <person name="Clark R."/>
            <person name="Cucher M."/>
            <person name="De Silva N."/>
            <person name="Day T.A."/>
            <person name="Deplazes P."/>
            <person name="Estrada K."/>
            <person name="Fernandez C."/>
            <person name="Holland P.W."/>
            <person name="Hou J."/>
            <person name="Hu S."/>
            <person name="Huckvale T."/>
            <person name="Hung S.S."/>
            <person name="Kamenetzky L."/>
            <person name="Keane J.A."/>
            <person name="Kiss F."/>
            <person name="Koziol U."/>
            <person name="Lambert O."/>
            <person name="Liu K."/>
            <person name="Luo X."/>
            <person name="Luo Y."/>
            <person name="Macchiaroli N."/>
            <person name="Nichol S."/>
            <person name="Paps J."/>
            <person name="Parkinson J."/>
            <person name="Pouchkina-Stantcheva N."/>
            <person name="Riddiford N."/>
            <person name="Rosenzvit M."/>
            <person name="Salinas G."/>
            <person name="Wasmuth J.D."/>
            <person name="Zamanian M."/>
            <person name="Zheng Y."/>
            <person name="Cai X."/>
            <person name="Soberon X."/>
            <person name="Olson P.D."/>
            <person name="Laclette J.P."/>
            <person name="Brehm K."/>
            <person name="Berriman M."/>
            <person name="Garciarrubio A."/>
            <person name="Bobes R.J."/>
            <person name="Fragoso G."/>
            <person name="Sanchez-Flores A."/>
            <person name="Estrada K."/>
            <person name="Cevallos M.A."/>
            <person name="Morett E."/>
            <person name="Gonzalez V."/>
            <person name="Portillo T."/>
            <person name="Ochoa-Leyva A."/>
            <person name="Jose M.V."/>
            <person name="Sciutto E."/>
            <person name="Landa A."/>
            <person name="Jimenez L."/>
            <person name="Valdes V."/>
            <person name="Carrero J.C."/>
            <person name="Larralde C."/>
            <person name="Morales-Montor J."/>
            <person name="Limon-Lason J."/>
            <person name="Soberon X."/>
            <person name="Laclette J.P."/>
        </authorList>
    </citation>
    <scope>NUCLEOTIDE SEQUENCE [LARGE SCALE GENOMIC DNA]</scope>
</reference>
<accession>A0A068WI48</accession>
<dbReference type="EMBL" id="LK028577">
    <property type="protein sequence ID" value="CDS17261.1"/>
    <property type="molecule type" value="Genomic_DNA"/>
</dbReference>
<keyword evidence="8 9" id="KW-0407">Ion channel</keyword>
<dbReference type="AlphaFoldDB" id="A0A068WI48"/>
<protein>
    <recommendedName>
        <fullName evidence="9">Innexin</fullName>
    </recommendedName>
</protein>
<keyword evidence="7 9" id="KW-0472">Membrane</keyword>
<feature type="compositionally biased region" description="Pro residues" evidence="10">
    <location>
        <begin position="478"/>
        <end position="489"/>
    </location>
</feature>
<proteinExistence type="inferred from homology"/>
<dbReference type="WBParaSite" id="EgrG_001000000">
    <property type="protein sequence ID" value="EgrG_001000000"/>
    <property type="gene ID" value="EgrG_001000000"/>
</dbReference>
<feature type="transmembrane region" description="Helical" evidence="9">
    <location>
        <begin position="131"/>
        <end position="148"/>
    </location>
</feature>
<evidence type="ECO:0000256" key="8">
    <source>
        <dbReference type="ARBA" id="ARBA00023303"/>
    </source>
</evidence>
<dbReference type="PROSITE" id="PS51013">
    <property type="entry name" value="PANNEXIN"/>
    <property type="match status" value="1"/>
</dbReference>
<dbReference type="OrthoDB" id="5867527at2759"/>
<reference evidence="13" key="3">
    <citation type="submission" date="2020-10" db="UniProtKB">
        <authorList>
            <consortium name="WormBaseParasite"/>
        </authorList>
    </citation>
    <scope>IDENTIFICATION</scope>
</reference>
<keyword evidence="2 9" id="KW-0813">Transport</keyword>
<evidence type="ECO:0000256" key="6">
    <source>
        <dbReference type="ARBA" id="ARBA00023065"/>
    </source>
</evidence>
<name>A0A068WI48_ECHGR</name>
<evidence type="ECO:0000256" key="2">
    <source>
        <dbReference type="ARBA" id="ARBA00022448"/>
    </source>
</evidence>
<feature type="compositionally biased region" description="Polar residues" evidence="10">
    <location>
        <begin position="439"/>
        <end position="455"/>
    </location>
</feature>
<feature type="transmembrane region" description="Helical" evidence="9">
    <location>
        <begin position="319"/>
        <end position="343"/>
    </location>
</feature>
<feature type="transmembrane region" description="Helical" evidence="9">
    <location>
        <begin position="56"/>
        <end position="74"/>
    </location>
</feature>
<dbReference type="GO" id="GO:0005886">
    <property type="term" value="C:plasma membrane"/>
    <property type="evidence" value="ECO:0007669"/>
    <property type="project" value="UniProtKB-SubCell"/>
</dbReference>
<evidence type="ECO:0000313" key="12">
    <source>
        <dbReference type="Proteomes" id="UP000492820"/>
    </source>
</evidence>
<dbReference type="PRINTS" id="PR01262">
    <property type="entry name" value="INNEXIN"/>
</dbReference>
<evidence type="ECO:0000256" key="5">
    <source>
        <dbReference type="ARBA" id="ARBA00022989"/>
    </source>
</evidence>
<sequence>MTCWQCDKPHSYQGRLGAANAVLKMVATEFLGYIQSFSATTYIGVEDLADRANFQWNVIVLLISMILVTVRQYFMAPLVCYLPTTVSGGNAESYVTNLCWVEGTFPINLTSGVVPHDIKEWSSTNPRIMNYYQWVPLVLGLQAIIYYVPRIIWSIFTYNKTGTDLQSLIRTADSAAKDDGEKREKAVRHMAKSLELLLFNRREYHYRRDGRLARVLQFLPGKRHGNNLIYYYIFIKILYVAIGIAQLYLMYTFLRFDKREGYLFFGWKILDDIRRGRPWTETQVFPRIGACRHTLQHVAAGNNLFAQCVLPINMLNEKIYIFLYFFLAGVLLFTVVSIPLWVFRISKYRQRHFVKRFLKMADVYNRDDQQLKDLIDRFINEFLRQDGHFLLRMLSMNAGDLITVEIVCCLFGNYRKQFFGKDFRGQKKEKANEYGDPQKSGNIPKSGPYSSSPTSEGDFMSMKLQPGGYASSKHRPLPTAPPEDSPPYPQDEEELQKASVTSPYPKLPDNLPDINKRLTPVRSSEKTASRRDQQEPSFPPMKDAPNELKSSNV</sequence>
<evidence type="ECO:0000313" key="13">
    <source>
        <dbReference type="WBParaSite" id="EgrG_001000000"/>
    </source>
</evidence>
<comment type="function">
    <text evidence="9">Structural component of the gap junctions.</text>
</comment>
<evidence type="ECO:0000313" key="11">
    <source>
        <dbReference type="EMBL" id="CDS17261.1"/>
    </source>
</evidence>
<dbReference type="Proteomes" id="UP000492820">
    <property type="component" value="Unassembled WGS sequence"/>
</dbReference>
<comment type="subcellular location">
    <subcellularLocation>
        <location evidence="1 9">Cell membrane</location>
        <topology evidence="1 9">Multi-pass membrane protein</topology>
    </subcellularLocation>
</comment>
<dbReference type="Pfam" id="PF00876">
    <property type="entry name" value="Innexin"/>
    <property type="match status" value="1"/>
</dbReference>
<feature type="transmembrane region" description="Helical" evidence="9">
    <location>
        <begin position="229"/>
        <end position="251"/>
    </location>
</feature>
<evidence type="ECO:0000256" key="3">
    <source>
        <dbReference type="ARBA" id="ARBA00022475"/>
    </source>
</evidence>
<evidence type="ECO:0000256" key="1">
    <source>
        <dbReference type="ARBA" id="ARBA00004651"/>
    </source>
</evidence>
<dbReference type="InterPro" id="IPR000990">
    <property type="entry name" value="Innexin"/>
</dbReference>
<keyword evidence="3" id="KW-1003">Cell membrane</keyword>
<evidence type="ECO:0000256" key="7">
    <source>
        <dbReference type="ARBA" id="ARBA00023136"/>
    </source>
</evidence>
<keyword evidence="4 9" id="KW-0812">Transmembrane</keyword>
<dbReference type="GO" id="GO:0005243">
    <property type="term" value="F:gap junction channel activity"/>
    <property type="evidence" value="ECO:0007669"/>
    <property type="project" value="TreeGrafter"/>
</dbReference>
<evidence type="ECO:0000256" key="10">
    <source>
        <dbReference type="SAM" id="MobiDB-lite"/>
    </source>
</evidence>
<dbReference type="PANTHER" id="PTHR11893">
    <property type="entry name" value="INNEXIN"/>
    <property type="match status" value="1"/>
</dbReference>
<dbReference type="PANTHER" id="PTHR11893:SF36">
    <property type="entry name" value="INNEXIN-5"/>
    <property type="match status" value="1"/>
</dbReference>
<dbReference type="GO" id="GO:0005921">
    <property type="term" value="C:gap junction"/>
    <property type="evidence" value="ECO:0007669"/>
    <property type="project" value="UniProtKB-UniRule"/>
</dbReference>
<dbReference type="GO" id="GO:0034220">
    <property type="term" value="P:monoatomic ion transmembrane transport"/>
    <property type="evidence" value="ECO:0007669"/>
    <property type="project" value="UniProtKB-KW"/>
</dbReference>
<keyword evidence="6 9" id="KW-0406">Ion transport</keyword>
<evidence type="ECO:0000256" key="4">
    <source>
        <dbReference type="ARBA" id="ARBA00022692"/>
    </source>
</evidence>